<dbReference type="CDD" id="cd06261">
    <property type="entry name" value="TM_PBP2"/>
    <property type="match status" value="1"/>
</dbReference>
<feature type="transmembrane region" description="Helical" evidence="7">
    <location>
        <begin position="196"/>
        <end position="218"/>
    </location>
</feature>
<dbReference type="Proteomes" id="UP000295008">
    <property type="component" value="Unassembled WGS sequence"/>
</dbReference>
<evidence type="ECO:0000256" key="4">
    <source>
        <dbReference type="ARBA" id="ARBA00022692"/>
    </source>
</evidence>
<reference evidence="9 10" key="1">
    <citation type="submission" date="2019-03" db="EMBL/GenBank/DDBJ databases">
        <title>Genomic Encyclopedia of Type Strains, Phase IV (KMG-IV): sequencing the most valuable type-strain genomes for metagenomic binning, comparative biology and taxonomic classification.</title>
        <authorList>
            <person name="Goeker M."/>
        </authorList>
    </citation>
    <scope>NUCLEOTIDE SEQUENCE [LARGE SCALE GENOMIC DNA]</scope>
    <source>
        <strain evidence="9 10">LX-B</strain>
    </source>
</reference>
<comment type="similarity">
    <text evidence="7">Belongs to the binding-protein-dependent transport system permease family.</text>
</comment>
<dbReference type="InterPro" id="IPR000515">
    <property type="entry name" value="MetI-like"/>
</dbReference>
<evidence type="ECO:0000313" key="10">
    <source>
        <dbReference type="Proteomes" id="UP000295008"/>
    </source>
</evidence>
<dbReference type="InterPro" id="IPR051393">
    <property type="entry name" value="ABC_transporter_permease"/>
</dbReference>
<name>A0A4R1RFA2_HYDET</name>
<dbReference type="GO" id="GO:0005886">
    <property type="term" value="C:plasma membrane"/>
    <property type="evidence" value="ECO:0007669"/>
    <property type="project" value="UniProtKB-SubCell"/>
</dbReference>
<keyword evidence="5 7" id="KW-1133">Transmembrane helix</keyword>
<dbReference type="Pfam" id="PF00528">
    <property type="entry name" value="BPD_transp_1"/>
    <property type="match status" value="1"/>
</dbReference>
<dbReference type="OrthoDB" id="9788108at2"/>
<feature type="domain" description="ABC transmembrane type-1" evidence="8">
    <location>
        <begin position="65"/>
        <end position="277"/>
    </location>
</feature>
<dbReference type="RefSeq" id="WP_132015199.1">
    <property type="nucleotide sequence ID" value="NZ_SLUN01000019.1"/>
</dbReference>
<dbReference type="PROSITE" id="PS50928">
    <property type="entry name" value="ABC_TM1"/>
    <property type="match status" value="1"/>
</dbReference>
<feature type="transmembrane region" description="Helical" evidence="7">
    <location>
        <begin position="102"/>
        <end position="122"/>
    </location>
</feature>
<feature type="transmembrane region" description="Helical" evidence="7">
    <location>
        <begin position="7"/>
        <end position="25"/>
    </location>
</feature>
<comment type="subcellular location">
    <subcellularLocation>
        <location evidence="1 7">Cell membrane</location>
        <topology evidence="1 7">Multi-pass membrane protein</topology>
    </subcellularLocation>
</comment>
<evidence type="ECO:0000259" key="8">
    <source>
        <dbReference type="PROSITE" id="PS50928"/>
    </source>
</evidence>
<dbReference type="SUPFAM" id="SSF161098">
    <property type="entry name" value="MetI-like"/>
    <property type="match status" value="1"/>
</dbReference>
<evidence type="ECO:0000256" key="7">
    <source>
        <dbReference type="RuleBase" id="RU363032"/>
    </source>
</evidence>
<feature type="transmembrane region" description="Helical" evidence="7">
    <location>
        <begin position="69"/>
        <end position="90"/>
    </location>
</feature>
<feature type="transmembrane region" description="Helical" evidence="7">
    <location>
        <begin position="150"/>
        <end position="175"/>
    </location>
</feature>
<evidence type="ECO:0000256" key="5">
    <source>
        <dbReference type="ARBA" id="ARBA00022989"/>
    </source>
</evidence>
<sequence length="285" mass="32201">MRKQEKVALFFLLPYLIVFIMFRLGPSIAGILVSFTKWDIIGNPQFIGFKNFWYLFQDQNFHIALKNTFLFLLLTAPPLVLFSLLFAVLLNQGMKGKNLVRTIVFSPYVIMPAVIGIIWNWLYDNNFGIINYYLRFIGLRPIEWLTSENWALFAVSIVTVWSLVGYNMILYLAGLQGIDNGLYEAARIDGANGFQMFIKLTVPMLAPVTSMIVTLTLINTVQIFDQIYVMTSGGPGTATLTLVQYMYGQAFQNFTLGYGSSIGFVILLILTGLVLFQSKVIKAES</sequence>
<evidence type="ECO:0000256" key="1">
    <source>
        <dbReference type="ARBA" id="ARBA00004651"/>
    </source>
</evidence>
<dbReference type="Gene3D" id="1.10.3720.10">
    <property type="entry name" value="MetI-like"/>
    <property type="match status" value="1"/>
</dbReference>
<proteinExistence type="inferred from homology"/>
<evidence type="ECO:0000256" key="2">
    <source>
        <dbReference type="ARBA" id="ARBA00022448"/>
    </source>
</evidence>
<keyword evidence="2 7" id="KW-0813">Transport</keyword>
<comment type="caution">
    <text evidence="9">The sequence shown here is derived from an EMBL/GenBank/DDBJ whole genome shotgun (WGS) entry which is preliminary data.</text>
</comment>
<feature type="transmembrane region" description="Helical" evidence="7">
    <location>
        <begin position="256"/>
        <end position="276"/>
    </location>
</feature>
<keyword evidence="3" id="KW-1003">Cell membrane</keyword>
<accession>A0A4R1RFA2</accession>
<evidence type="ECO:0000256" key="3">
    <source>
        <dbReference type="ARBA" id="ARBA00022475"/>
    </source>
</evidence>
<evidence type="ECO:0000256" key="6">
    <source>
        <dbReference type="ARBA" id="ARBA00023136"/>
    </source>
</evidence>
<gene>
    <name evidence="9" type="ORF">EDC14_101958</name>
</gene>
<dbReference type="PANTHER" id="PTHR30193:SF37">
    <property type="entry name" value="INNER MEMBRANE ABC TRANSPORTER PERMEASE PROTEIN YCJO"/>
    <property type="match status" value="1"/>
</dbReference>
<dbReference type="EMBL" id="SLUN01000019">
    <property type="protein sequence ID" value="TCL64252.1"/>
    <property type="molecule type" value="Genomic_DNA"/>
</dbReference>
<protein>
    <submittedName>
        <fullName evidence="9">Carbohydrate ABC transporter membrane protein 1 (CUT1 family)</fullName>
    </submittedName>
</protein>
<dbReference type="InterPro" id="IPR035906">
    <property type="entry name" value="MetI-like_sf"/>
</dbReference>
<dbReference type="GO" id="GO:0055085">
    <property type="term" value="P:transmembrane transport"/>
    <property type="evidence" value="ECO:0007669"/>
    <property type="project" value="InterPro"/>
</dbReference>
<organism evidence="9 10">
    <name type="scientific">Hydrogenispora ethanolica</name>
    <dbReference type="NCBI Taxonomy" id="1082276"/>
    <lineage>
        <taxon>Bacteria</taxon>
        <taxon>Bacillati</taxon>
        <taxon>Bacillota</taxon>
        <taxon>Hydrogenispora</taxon>
    </lineage>
</organism>
<evidence type="ECO:0000313" key="9">
    <source>
        <dbReference type="EMBL" id="TCL64252.1"/>
    </source>
</evidence>
<keyword evidence="4 7" id="KW-0812">Transmembrane</keyword>
<keyword evidence="10" id="KW-1185">Reference proteome</keyword>
<dbReference type="PANTHER" id="PTHR30193">
    <property type="entry name" value="ABC TRANSPORTER PERMEASE PROTEIN"/>
    <property type="match status" value="1"/>
</dbReference>
<keyword evidence="6 7" id="KW-0472">Membrane</keyword>
<dbReference type="AlphaFoldDB" id="A0A4R1RFA2"/>